<reference evidence="1 2" key="1">
    <citation type="submission" date="2017-08" db="EMBL/GenBank/DDBJ databases">
        <title>Halovibrio sewagensis sp. nov., isolated from wastewater of high salinity.</title>
        <authorList>
            <person name="Dong X."/>
            <person name="Zhang G."/>
        </authorList>
    </citation>
    <scope>NUCLEOTIDE SEQUENCE [LARGE SCALE GENOMIC DNA]</scope>
    <source>
        <strain evidence="1 2">YL5-2</strain>
    </source>
</reference>
<keyword evidence="2" id="KW-1185">Reference proteome</keyword>
<gene>
    <name evidence="1" type="ORF">CK501_11350</name>
</gene>
<evidence type="ECO:0000313" key="1">
    <source>
        <dbReference type="EMBL" id="PAU79791.1"/>
    </source>
</evidence>
<organism evidence="1 2">
    <name type="scientific">Halovibrio salipaludis</name>
    <dbReference type="NCBI Taxonomy" id="2032626"/>
    <lineage>
        <taxon>Bacteria</taxon>
        <taxon>Pseudomonadati</taxon>
        <taxon>Pseudomonadota</taxon>
        <taxon>Gammaproteobacteria</taxon>
        <taxon>Oceanospirillales</taxon>
        <taxon>Halomonadaceae</taxon>
        <taxon>Halovibrio</taxon>
    </lineage>
</organism>
<dbReference type="Proteomes" id="UP000218896">
    <property type="component" value="Unassembled WGS sequence"/>
</dbReference>
<dbReference type="AlphaFoldDB" id="A0A2A2F2F0"/>
<dbReference type="RefSeq" id="WP_095617861.1">
    <property type="nucleotide sequence ID" value="NZ_NSKD01000005.1"/>
</dbReference>
<sequence>MEFDEYHLQRLFGHEAAESEDPERLKEYYFKSKLYKQVVNDLPLRIVVGHKGIGKSALFQVAIDEQSKSNKLTLLIKPNDVEGIGRDTSDFLGLISEWKSGVNEIIARKALESFGLLHEGWRQKLNQFGGVALNFLESTLRADEKVNLSESKKAVINSFLKDNKIYVYIDDLDRGWEGKEWDIKRISALLNAVRDISTENRGIFFRISLRSDVYFLSRTSDESTDKTEGSVIWYHWSNHEILALLVKRIESYFGRDVDEKDLLRKDQWELMKYLSPVIEERFMGKGHWNNAPMYRVLMSLIRKRPRDLVKLLTLAGREANNAEDEIIRTSHLESIFESYSQGRLQDTFNEYRSELPDIERLVLGMKPTKVERRASEGYVYSTDKLLKKISAIEEQGSFRWAKGSIATTKELAAFLYKINFLTARKEMNKGIDRQYFEENRYLSNKFVEFGYDWEVHPAYRWALQPDDPKKIFNELKLSAN</sequence>
<dbReference type="NCBIfam" id="NF047389">
    <property type="entry name" value="ATPase_Sll1717"/>
    <property type="match status" value="1"/>
</dbReference>
<dbReference type="EMBL" id="NSKD01000005">
    <property type="protein sequence ID" value="PAU79791.1"/>
    <property type="molecule type" value="Genomic_DNA"/>
</dbReference>
<comment type="caution">
    <text evidence="1">The sequence shown here is derived from an EMBL/GenBank/DDBJ whole genome shotgun (WGS) entry which is preliminary data.</text>
</comment>
<evidence type="ECO:0008006" key="3">
    <source>
        <dbReference type="Google" id="ProtNLM"/>
    </source>
</evidence>
<name>A0A2A2F2F0_9GAMM</name>
<accession>A0A2A2F2F0</accession>
<proteinExistence type="predicted"/>
<evidence type="ECO:0000313" key="2">
    <source>
        <dbReference type="Proteomes" id="UP000218896"/>
    </source>
</evidence>
<dbReference type="InterPro" id="IPR059206">
    <property type="entry name" value="Sll1717-like"/>
</dbReference>
<dbReference type="OrthoDB" id="1550553at2"/>
<protein>
    <recommendedName>
        <fullName evidence="3">ATP-binding protein</fullName>
    </recommendedName>
</protein>